<dbReference type="EC" id="4.2.1.59" evidence="1"/>
<proteinExistence type="predicted"/>
<dbReference type="EC" id="3.1.2.14" evidence="1"/>
<dbReference type="EC" id="2.3.1.39" evidence="1"/>
<dbReference type="GO" id="GO:0004314">
    <property type="term" value="F:[acyl-carrier-protein] S-malonyltransferase activity"/>
    <property type="evidence" value="ECO:0007669"/>
    <property type="project" value="UniProtKB-EC"/>
</dbReference>
<dbReference type="GO" id="GO:0004316">
    <property type="term" value="F:3-oxoacyl-[acyl-carrier-protein] reductase (NADPH) activity"/>
    <property type="evidence" value="ECO:0007669"/>
    <property type="project" value="UniProtKB-EC"/>
</dbReference>
<evidence type="ECO:0000313" key="1">
    <source>
        <dbReference type="EMBL" id="JAR97770.1"/>
    </source>
</evidence>
<reference evidence="1" key="2">
    <citation type="journal article" date="2017" name="J. Med. Entomol.">
        <title>Transcriptome Analysis of the Triatoma infestans (Hemiptera: Reduviidae) Integument.</title>
        <authorList>
            <person name="Calderon-Fernandez G.M."/>
            <person name="Moriconi D.E."/>
            <person name="Dulbecco A.B."/>
            <person name="Juarez M.P."/>
        </authorList>
    </citation>
    <scope>NUCLEOTIDE SEQUENCE</scope>
    <source>
        <strain evidence="1">Int1</strain>
        <tissue evidence="1">Integument</tissue>
    </source>
</reference>
<dbReference type="EC" id="2.3.1.38" evidence="1"/>
<name>A0A161M6X4_TRIIF</name>
<dbReference type="EC" id="2.3.1.85" evidence="1"/>
<dbReference type="EC" id="1.1.1.100" evidence="1"/>
<dbReference type="AlphaFoldDB" id="A0A161M6X4"/>
<organism evidence="1">
    <name type="scientific">Triatoma infestans</name>
    <name type="common">Assassin bug</name>
    <dbReference type="NCBI Taxonomy" id="30076"/>
    <lineage>
        <taxon>Eukaryota</taxon>
        <taxon>Metazoa</taxon>
        <taxon>Ecdysozoa</taxon>
        <taxon>Arthropoda</taxon>
        <taxon>Hexapoda</taxon>
        <taxon>Insecta</taxon>
        <taxon>Pterygota</taxon>
        <taxon>Neoptera</taxon>
        <taxon>Paraneoptera</taxon>
        <taxon>Hemiptera</taxon>
        <taxon>Heteroptera</taxon>
        <taxon>Panheteroptera</taxon>
        <taxon>Cimicomorpha</taxon>
        <taxon>Reduviidae</taxon>
        <taxon>Triatominae</taxon>
        <taxon>Triatoma</taxon>
    </lineage>
</organism>
<keyword evidence="1" id="KW-0560">Oxidoreductase</keyword>
<dbReference type="EC" id="1.6.5.5" evidence="1"/>
<accession>A0A161M6X4</accession>
<dbReference type="Gene3D" id="3.30.70.3290">
    <property type="match status" value="1"/>
</dbReference>
<dbReference type="GO" id="GO:0003960">
    <property type="term" value="F:quinone reductase (NADPH) activity"/>
    <property type="evidence" value="ECO:0007669"/>
    <property type="project" value="UniProtKB-EC"/>
</dbReference>
<dbReference type="GO" id="GO:0141148">
    <property type="term" value="F:enoyl-[acyl-carrier-protein] reductase (NADPH) activity"/>
    <property type="evidence" value="ECO:0007669"/>
    <property type="project" value="UniProtKB-EC"/>
</dbReference>
<feature type="non-terminal residue" evidence="1">
    <location>
        <position position="91"/>
    </location>
</feature>
<dbReference type="GO" id="GO:0016297">
    <property type="term" value="F:fatty acyl-[ACP] hydrolase activity"/>
    <property type="evidence" value="ECO:0007669"/>
    <property type="project" value="UniProtKB-EC"/>
</dbReference>
<feature type="non-terminal residue" evidence="1">
    <location>
        <position position="1"/>
    </location>
</feature>
<dbReference type="GO" id="GO:0004313">
    <property type="term" value="F:[acyl-carrier-protein] S-acetyltransferase activity"/>
    <property type="evidence" value="ECO:0007669"/>
    <property type="project" value="UniProtKB-EC"/>
</dbReference>
<keyword evidence="1" id="KW-0808">Transferase</keyword>
<keyword evidence="1" id="KW-0012">Acyltransferase</keyword>
<dbReference type="GO" id="GO:0004312">
    <property type="term" value="F:fatty acid synthase activity"/>
    <property type="evidence" value="ECO:0007669"/>
    <property type="project" value="UniProtKB-EC"/>
</dbReference>
<dbReference type="EC" id="2.3.1.41" evidence="1"/>
<protein>
    <submittedName>
        <fullName evidence="1">Fatty acid synthase 3, KS-Mat domain</fullName>
        <ecNumber evidence="1">1.1.1.100</ecNumber>
        <ecNumber evidence="1">1.3.1.10</ecNumber>
        <ecNumber evidence="1">1.6.5.5</ecNumber>
        <ecNumber evidence="1">2.3.1.38</ecNumber>
        <ecNumber evidence="1">2.3.1.39</ecNumber>
        <ecNumber evidence="1">2.3.1.41</ecNumber>
        <ecNumber evidence="1">2.3.1.85</ecNumber>
        <ecNumber evidence="1">3.1.2.14</ecNumber>
        <ecNumber evidence="1">4.2.1.59</ecNumber>
    </submittedName>
</protein>
<keyword evidence="1" id="KW-0456">Lyase</keyword>
<dbReference type="GO" id="GO:0019171">
    <property type="term" value="F:(3R)-hydroxyacyl-[acyl-carrier-protein] dehydratase activity"/>
    <property type="evidence" value="ECO:0007669"/>
    <property type="project" value="UniProtKB-EC"/>
</dbReference>
<dbReference type="GO" id="GO:0004315">
    <property type="term" value="F:3-oxoacyl-[acyl-carrier-protein] synthase activity"/>
    <property type="evidence" value="ECO:0007669"/>
    <property type="project" value="UniProtKB-EC"/>
</dbReference>
<keyword evidence="1" id="KW-0378">Hydrolase</keyword>
<reference evidence="1" key="1">
    <citation type="submission" date="2016-04" db="EMBL/GenBank/DDBJ databases">
        <authorList>
            <person name="Calderon-Fernandez G.M.Sr."/>
        </authorList>
    </citation>
    <scope>NUCLEOTIDE SEQUENCE</scope>
    <source>
        <strain evidence="1">Int1</strain>
        <tissue evidence="1">Integument</tissue>
    </source>
</reference>
<dbReference type="EMBL" id="GEMB01005551">
    <property type="protein sequence ID" value="JAR97770.1"/>
    <property type="molecule type" value="Transcribed_RNA"/>
</dbReference>
<dbReference type="EC" id="1.3.1.10" evidence="1"/>
<sequence length="91" mass="10618">DHHVKLSNITRLVPGIYLLEKNNEYFNQLTTLLDNLGRLYMEGVSFDLGNLYPAVEYPVSRSTPMISPLVKWDHSDDWYVPSYRTQKMIKA</sequence>